<evidence type="ECO:0000256" key="2">
    <source>
        <dbReference type="ARBA" id="ARBA00004236"/>
    </source>
</evidence>
<comment type="caution">
    <text evidence="16">The sequence shown here is derived from an EMBL/GenBank/DDBJ whole genome shotgun (WGS) entry which is preliminary data.</text>
</comment>
<feature type="domain" description="Penicillin-binding protein dimerisation" evidence="15">
    <location>
        <begin position="46"/>
        <end position="208"/>
    </location>
</feature>
<evidence type="ECO:0000256" key="6">
    <source>
        <dbReference type="ARBA" id="ARBA00022670"/>
    </source>
</evidence>
<keyword evidence="13" id="KW-0961">Cell wall biogenesis/degradation</keyword>
<name>A0ABW3I3C9_9FLAO</name>
<evidence type="ECO:0000259" key="15">
    <source>
        <dbReference type="Pfam" id="PF03717"/>
    </source>
</evidence>
<dbReference type="RefSeq" id="WP_377715872.1">
    <property type="nucleotide sequence ID" value="NZ_JBHTJM010000009.1"/>
</dbReference>
<evidence type="ECO:0000256" key="3">
    <source>
        <dbReference type="ARBA" id="ARBA00022475"/>
    </source>
</evidence>
<dbReference type="Gene3D" id="3.90.1310.10">
    <property type="entry name" value="Penicillin-binding protein 2a (Domain 2)"/>
    <property type="match status" value="1"/>
</dbReference>
<dbReference type="Gene3D" id="3.40.710.10">
    <property type="entry name" value="DD-peptidase/beta-lactamase superfamily"/>
    <property type="match status" value="1"/>
</dbReference>
<dbReference type="Gene3D" id="3.30.1390.30">
    <property type="entry name" value="Penicillin-binding protein 2a, domain 3"/>
    <property type="match status" value="1"/>
</dbReference>
<dbReference type="Pfam" id="PF00905">
    <property type="entry name" value="Transpeptidase"/>
    <property type="match status" value="1"/>
</dbReference>
<keyword evidence="6" id="KW-0645">Protease</keyword>
<keyword evidence="7" id="KW-0812">Transmembrane</keyword>
<proteinExistence type="predicted"/>
<dbReference type="Pfam" id="PF03717">
    <property type="entry name" value="PBP_dimer"/>
    <property type="match status" value="1"/>
</dbReference>
<organism evidence="16 17">
    <name type="scientific">Pseudofulvibacter geojedonensis</name>
    <dbReference type="NCBI Taxonomy" id="1123758"/>
    <lineage>
        <taxon>Bacteria</taxon>
        <taxon>Pseudomonadati</taxon>
        <taxon>Bacteroidota</taxon>
        <taxon>Flavobacteriia</taxon>
        <taxon>Flavobacteriales</taxon>
        <taxon>Flavobacteriaceae</taxon>
        <taxon>Pseudofulvibacter</taxon>
    </lineage>
</organism>
<gene>
    <name evidence="16" type="primary">mrdA</name>
    <name evidence="16" type="ORF">ACFQ1O_09930</name>
</gene>
<dbReference type="InterPro" id="IPR036138">
    <property type="entry name" value="PBP_dimer_sf"/>
</dbReference>
<evidence type="ECO:0000256" key="9">
    <source>
        <dbReference type="ARBA" id="ARBA00022960"/>
    </source>
</evidence>
<dbReference type="GO" id="GO:0009002">
    <property type="term" value="F:serine-type D-Ala-D-Ala carboxypeptidase activity"/>
    <property type="evidence" value="ECO:0007669"/>
    <property type="project" value="UniProtKB-EC"/>
</dbReference>
<dbReference type="Proteomes" id="UP001596997">
    <property type="component" value="Unassembled WGS sequence"/>
</dbReference>
<dbReference type="PANTHER" id="PTHR30627">
    <property type="entry name" value="PEPTIDOGLYCAN D,D-TRANSPEPTIDASE"/>
    <property type="match status" value="1"/>
</dbReference>
<dbReference type="PANTHER" id="PTHR30627:SF2">
    <property type="entry name" value="PEPTIDOGLYCAN D,D-TRANSPEPTIDASE MRDA"/>
    <property type="match status" value="1"/>
</dbReference>
<keyword evidence="11" id="KW-1133">Transmembrane helix</keyword>
<evidence type="ECO:0000256" key="4">
    <source>
        <dbReference type="ARBA" id="ARBA00022519"/>
    </source>
</evidence>
<evidence type="ECO:0000313" key="17">
    <source>
        <dbReference type="Proteomes" id="UP001596997"/>
    </source>
</evidence>
<evidence type="ECO:0000256" key="12">
    <source>
        <dbReference type="ARBA" id="ARBA00023136"/>
    </source>
</evidence>
<accession>A0ABW3I3C9</accession>
<evidence type="ECO:0000256" key="11">
    <source>
        <dbReference type="ARBA" id="ARBA00022989"/>
    </source>
</evidence>
<evidence type="ECO:0000256" key="8">
    <source>
        <dbReference type="ARBA" id="ARBA00022801"/>
    </source>
</evidence>
<keyword evidence="17" id="KW-1185">Reference proteome</keyword>
<dbReference type="NCBIfam" id="TIGR03423">
    <property type="entry name" value="pbp2_mrdA"/>
    <property type="match status" value="1"/>
</dbReference>
<evidence type="ECO:0000256" key="7">
    <source>
        <dbReference type="ARBA" id="ARBA00022692"/>
    </source>
</evidence>
<keyword evidence="8 16" id="KW-0378">Hydrolase</keyword>
<protein>
    <submittedName>
        <fullName evidence="16">Penicillin-binding protein 2</fullName>
        <ecNumber evidence="16">3.4.16.4</ecNumber>
    </submittedName>
</protein>
<evidence type="ECO:0000256" key="1">
    <source>
        <dbReference type="ARBA" id="ARBA00004167"/>
    </source>
</evidence>
<dbReference type="InterPro" id="IPR017790">
    <property type="entry name" value="Penicillin-binding_protein_2"/>
</dbReference>
<dbReference type="InterPro" id="IPR012338">
    <property type="entry name" value="Beta-lactam/transpept-like"/>
</dbReference>
<dbReference type="SUPFAM" id="SSF56601">
    <property type="entry name" value="beta-lactamase/transpeptidase-like"/>
    <property type="match status" value="1"/>
</dbReference>
<keyword evidence="4" id="KW-0997">Cell inner membrane</keyword>
<keyword evidence="3" id="KW-1003">Cell membrane</keyword>
<comment type="subcellular location">
    <subcellularLocation>
        <location evidence="2">Cell membrane</location>
    </subcellularLocation>
    <subcellularLocation>
        <location evidence="1">Membrane</location>
        <topology evidence="1">Single-pass membrane protein</topology>
    </subcellularLocation>
</comment>
<dbReference type="InterPro" id="IPR005311">
    <property type="entry name" value="PBP_dimer"/>
</dbReference>
<dbReference type="InterPro" id="IPR050515">
    <property type="entry name" value="Beta-lactam/transpept"/>
</dbReference>
<feature type="domain" description="Penicillin-binding protein transpeptidase" evidence="14">
    <location>
        <begin position="247"/>
        <end position="580"/>
    </location>
</feature>
<evidence type="ECO:0000313" key="16">
    <source>
        <dbReference type="EMBL" id="MFD0964323.1"/>
    </source>
</evidence>
<evidence type="ECO:0000256" key="13">
    <source>
        <dbReference type="ARBA" id="ARBA00023316"/>
    </source>
</evidence>
<dbReference type="InterPro" id="IPR001460">
    <property type="entry name" value="PCN-bd_Tpept"/>
</dbReference>
<reference evidence="17" key="1">
    <citation type="journal article" date="2019" name="Int. J. Syst. Evol. Microbiol.">
        <title>The Global Catalogue of Microorganisms (GCM) 10K type strain sequencing project: providing services to taxonomists for standard genome sequencing and annotation.</title>
        <authorList>
            <consortium name="The Broad Institute Genomics Platform"/>
            <consortium name="The Broad Institute Genome Sequencing Center for Infectious Disease"/>
            <person name="Wu L."/>
            <person name="Ma J."/>
        </authorList>
    </citation>
    <scope>NUCLEOTIDE SEQUENCE [LARGE SCALE GENOMIC DNA]</scope>
    <source>
        <strain evidence="17">CCUG 62114</strain>
    </source>
</reference>
<dbReference type="EMBL" id="JBHTJM010000009">
    <property type="protein sequence ID" value="MFD0964323.1"/>
    <property type="molecule type" value="Genomic_DNA"/>
</dbReference>
<dbReference type="EC" id="3.4.16.4" evidence="16"/>
<keyword evidence="10" id="KW-0573">Peptidoglycan synthesis</keyword>
<evidence type="ECO:0000256" key="10">
    <source>
        <dbReference type="ARBA" id="ARBA00022984"/>
    </source>
</evidence>
<keyword evidence="5 16" id="KW-0121">Carboxypeptidase</keyword>
<keyword evidence="12" id="KW-0472">Membrane</keyword>
<evidence type="ECO:0000256" key="5">
    <source>
        <dbReference type="ARBA" id="ARBA00022645"/>
    </source>
</evidence>
<evidence type="ECO:0000259" key="14">
    <source>
        <dbReference type="Pfam" id="PF00905"/>
    </source>
</evidence>
<dbReference type="SUPFAM" id="SSF56519">
    <property type="entry name" value="Penicillin binding protein dimerisation domain"/>
    <property type="match status" value="1"/>
</dbReference>
<keyword evidence="9" id="KW-0133">Cell shape</keyword>
<sequence>MRKALLYLLVLITGLLFLGRLFYLQIIDDSFKQQSESNAYKKEYNYPERGHIYDRNGKLLVANQRSYDFMAIPRNVKPFDTLELCELLNITPEKLNKQLHKAKVYSPRLPSPIVSQLSKIEHARLQEKIRKFKGFYIQKRSARHYQTTIGANVLGYIAEVNPKKVKENPYYQPGDLEGKTGIEKSYEEQLRGIKGVRYIQKDRFNRDIGAYQGGRLDTLPINGKDINITIDAVLQEYGERLMNNKRGGIVAIEPNTGEILALVSAPSYNPALMVGRQRSKNFTKFYLDTIARPLFDRGLQATYPPGSPFKLLNALIGLEEGVITPQTRFTCRHGFKYSRTRNMGCHCSYGASNDLNKGIFASCNAYFGNTYKKTIDKYGNATNGIKHWSDHVKSFGLGNYLGYDLSIGSKGNVPDTTFYNKWYGKNKWFTTYTISNAIGQGEILTTPIQLANMTAAIANRGYYYTPHIIKNIANDTIPKKFTSKKITTISKENFEPVIQGMFNVYEQPGGTGYYSRIKGIEICGKTGTAEVYGKINGERKQLTDHSIFVAFAPKDNPKIAMAVFVEHGYWGGRWAAPMASLMIEKYLRGSISRNDLETKMLNGSLQEEYDKYISGEEFTINK</sequence>